<dbReference type="AlphaFoldDB" id="A0A3R9PLU9"/>
<evidence type="ECO:0000256" key="1">
    <source>
        <dbReference type="ARBA" id="ARBA00022962"/>
    </source>
</evidence>
<proteinExistence type="predicted"/>
<dbReference type="Proteomes" id="UP000277582">
    <property type="component" value="Unassembled WGS sequence"/>
</dbReference>
<dbReference type="EMBL" id="RCOS01000049">
    <property type="protein sequence ID" value="RSN76914.1"/>
    <property type="molecule type" value="Genomic_DNA"/>
</dbReference>
<accession>A0A3R9PLU9</accession>
<keyword evidence="1" id="KW-0315">Glutamine amidotransferase</keyword>
<evidence type="ECO:0000313" key="3">
    <source>
        <dbReference type="Proteomes" id="UP000277582"/>
    </source>
</evidence>
<reference evidence="2 3" key="1">
    <citation type="submission" date="2018-10" db="EMBL/GenBank/DDBJ databases">
        <title>Co-occurring genomic capacity for anaerobic methane metabolism and dissimilatory sulfite reduction discovered in the Korarchaeota.</title>
        <authorList>
            <person name="Mckay L.J."/>
            <person name="Dlakic M."/>
            <person name="Fields M.W."/>
            <person name="Delmont T.O."/>
            <person name="Eren A.M."/>
            <person name="Jay Z.J."/>
            <person name="Klingelsmith K.B."/>
            <person name="Rusch D.B."/>
            <person name="Inskeep W.P."/>
        </authorList>
    </citation>
    <scope>NUCLEOTIDE SEQUENCE [LARGE SCALE GENOMIC DNA]</scope>
    <source>
        <strain evidence="2 3">MDKW</strain>
    </source>
</reference>
<sequence length="77" mass="8960">MSFNLPVNPRISFRGFRRRGEYNRDGWGLTFYPDESAQIFKEPLKAGGSALSEFLKNYTEIKSKMCAYCQELYGSKY</sequence>
<dbReference type="InterPro" id="IPR026869">
    <property type="entry name" value="EgtC-like"/>
</dbReference>
<keyword evidence="3" id="KW-1185">Reference proteome</keyword>
<dbReference type="Gene3D" id="3.60.20.10">
    <property type="entry name" value="Glutamine Phosphoribosylpyrophosphate, subunit 1, domain 1"/>
    <property type="match status" value="1"/>
</dbReference>
<protein>
    <submittedName>
        <fullName evidence="2">Uncharacterized protein</fullName>
    </submittedName>
</protein>
<organism evidence="2 3">
    <name type="scientific">Candidatus Methanodesulfokora washburnensis</name>
    <dbReference type="NCBI Taxonomy" id="2478471"/>
    <lineage>
        <taxon>Archaea</taxon>
        <taxon>Thermoproteota</taxon>
        <taxon>Candidatus Korarchaeia</taxon>
        <taxon>Candidatus Korarchaeia incertae sedis</taxon>
        <taxon>Candidatus Methanodesulfokora</taxon>
    </lineage>
</organism>
<dbReference type="OrthoDB" id="80838at2157"/>
<comment type="caution">
    <text evidence="2">The sequence shown here is derived from an EMBL/GenBank/DDBJ whole genome shotgun (WGS) entry which is preliminary data.</text>
</comment>
<dbReference type="Pfam" id="PF13230">
    <property type="entry name" value="GATase_4"/>
    <property type="match status" value="1"/>
</dbReference>
<gene>
    <name evidence="2" type="ORF">D6D85_03280</name>
</gene>
<evidence type="ECO:0000313" key="2">
    <source>
        <dbReference type="EMBL" id="RSN76914.1"/>
    </source>
</evidence>
<dbReference type="InterPro" id="IPR029055">
    <property type="entry name" value="Ntn_hydrolases_N"/>
</dbReference>
<name>A0A3R9PLU9_9CREN</name>